<sequence>ICIILNPPLSIPTIPVTRVGLSGQKYTRFNVFFLLECPMNSLLASYRYEALVCEKYLRSNTTIPDSWYNYWYFTIEEKKTSRSNIKASLHGSFENLFHKLQSGMDKLSSGQKNVSGVLQPKDTNVIDNAMNHEGDCNTDELLSDRLTPQKLSLQGDTFRNSSRLKEKNQNIEEDNQTVSNEICTYNTRSRQYESEDTMEKTYNGKKYWKRNGKNDSRKNKHFTEDDASKPYKKWSYKKNKRRKRKKTESSSDEESIVLFPEIMDEPKEPLSAIVPPINCTVPTTSWKNLVFFDLETTSLKLDCDIVQIAAIDGSSNDKFNLYVLPTKKMDKMASFITGISYKKGILRHNFKPVYAKPTLIALEKFLFWIQQRTPVMLVAHNASFDSKRLFYALNLHRLTSEFKKHTLGFVDTLPLFQKKLTNLPNHRQETVVKHVLDLDYEAHNALEDVKSLKEAYNATFLNNSTQNMESASTDFVSAHERWLYEWEGKKKVVTFSDMISKKCVSENMADKMATSGLTCGNLEFVYKSKGVNGIELLLGKTGTHGKPRVTKNKRVINDIVKYFTLKTDF</sequence>
<comment type="caution">
    <text evidence="10">The sequence shown here is derived from an EMBL/GenBank/DDBJ whole genome shotgun (WGS) entry which is preliminary data.</text>
</comment>
<evidence type="ECO:0000256" key="4">
    <source>
        <dbReference type="ARBA" id="ARBA00022801"/>
    </source>
</evidence>
<dbReference type="GO" id="GO:0046872">
    <property type="term" value="F:metal ion binding"/>
    <property type="evidence" value="ECO:0007669"/>
    <property type="project" value="UniProtKB-KW"/>
</dbReference>
<evidence type="ECO:0000256" key="7">
    <source>
        <dbReference type="ARBA" id="ARBA00025769"/>
    </source>
</evidence>
<dbReference type="CDD" id="cd06127">
    <property type="entry name" value="DEDDh"/>
    <property type="match status" value="1"/>
</dbReference>
<dbReference type="EMBL" id="CAXKWB010132127">
    <property type="protein sequence ID" value="CAL4242806.1"/>
    <property type="molecule type" value="Genomic_DNA"/>
</dbReference>
<protein>
    <recommendedName>
        <fullName evidence="9">Exonuclease domain-containing protein</fullName>
    </recommendedName>
</protein>
<reference evidence="10 11" key="1">
    <citation type="submission" date="2024-05" db="EMBL/GenBank/DDBJ databases">
        <authorList>
            <person name="Wallberg A."/>
        </authorList>
    </citation>
    <scope>NUCLEOTIDE SEQUENCE [LARGE SCALE GENOMIC DNA]</scope>
</reference>
<dbReference type="InterPro" id="IPR036397">
    <property type="entry name" value="RNaseH_sf"/>
</dbReference>
<comment type="similarity">
    <text evidence="7">Belongs to the exonuclease superfamily. TREX family.</text>
</comment>
<name>A0AAV2SV76_MEGNR</name>
<dbReference type="Pfam" id="PF00929">
    <property type="entry name" value="RNase_T"/>
    <property type="match status" value="1"/>
</dbReference>
<keyword evidence="6" id="KW-0460">Magnesium</keyword>
<gene>
    <name evidence="10" type="ORF">MNOR_LOCUS40813</name>
</gene>
<dbReference type="InterPro" id="IPR013520">
    <property type="entry name" value="Ribonucl_H"/>
</dbReference>
<organism evidence="10 11">
    <name type="scientific">Meganyctiphanes norvegica</name>
    <name type="common">Northern krill</name>
    <name type="synonym">Thysanopoda norvegica</name>
    <dbReference type="NCBI Taxonomy" id="48144"/>
    <lineage>
        <taxon>Eukaryota</taxon>
        <taxon>Metazoa</taxon>
        <taxon>Ecdysozoa</taxon>
        <taxon>Arthropoda</taxon>
        <taxon>Crustacea</taxon>
        <taxon>Multicrustacea</taxon>
        <taxon>Malacostraca</taxon>
        <taxon>Eumalacostraca</taxon>
        <taxon>Eucarida</taxon>
        <taxon>Euphausiacea</taxon>
        <taxon>Euphausiidae</taxon>
        <taxon>Meganyctiphanes</taxon>
    </lineage>
</organism>
<dbReference type="SUPFAM" id="SSF53098">
    <property type="entry name" value="Ribonuclease H-like"/>
    <property type="match status" value="1"/>
</dbReference>
<evidence type="ECO:0000256" key="5">
    <source>
        <dbReference type="ARBA" id="ARBA00022839"/>
    </source>
</evidence>
<dbReference type="Proteomes" id="UP001497623">
    <property type="component" value="Unassembled WGS sequence"/>
</dbReference>
<dbReference type="InterPro" id="IPR012337">
    <property type="entry name" value="RNaseH-like_sf"/>
</dbReference>
<dbReference type="AlphaFoldDB" id="A0AAV2SV76"/>
<evidence type="ECO:0000259" key="9">
    <source>
        <dbReference type="SMART" id="SM00479"/>
    </source>
</evidence>
<dbReference type="SMART" id="SM00479">
    <property type="entry name" value="EXOIII"/>
    <property type="match status" value="1"/>
</dbReference>
<evidence type="ECO:0000256" key="2">
    <source>
        <dbReference type="ARBA" id="ARBA00022722"/>
    </source>
</evidence>
<dbReference type="PANTHER" id="PTHR13058">
    <property type="entry name" value="THREE PRIME REPAIR EXONUCLEASE 1, 2"/>
    <property type="match status" value="1"/>
</dbReference>
<evidence type="ECO:0000313" key="10">
    <source>
        <dbReference type="EMBL" id="CAL4242806.1"/>
    </source>
</evidence>
<feature type="non-terminal residue" evidence="10">
    <location>
        <position position="1"/>
    </location>
</feature>
<keyword evidence="4" id="KW-0378">Hydrolase</keyword>
<dbReference type="PANTHER" id="PTHR13058:SF22">
    <property type="entry name" value="EXODEOXYRIBONUCLEASE III"/>
    <property type="match status" value="1"/>
</dbReference>
<keyword evidence="2" id="KW-0540">Nuclease</keyword>
<evidence type="ECO:0000256" key="3">
    <source>
        <dbReference type="ARBA" id="ARBA00022723"/>
    </source>
</evidence>
<keyword evidence="5" id="KW-0269">Exonuclease</keyword>
<comment type="cofactor">
    <cofactor evidence="1">
        <name>Mg(2+)</name>
        <dbReference type="ChEBI" id="CHEBI:18420"/>
    </cofactor>
</comment>
<dbReference type="InterPro" id="IPR040393">
    <property type="entry name" value="TREX1/2"/>
</dbReference>
<accession>A0AAV2SV76</accession>
<dbReference type="GO" id="GO:0008296">
    <property type="term" value="F:3'-5'-DNA exonuclease activity"/>
    <property type="evidence" value="ECO:0007669"/>
    <property type="project" value="TreeGrafter"/>
</dbReference>
<evidence type="ECO:0000256" key="1">
    <source>
        <dbReference type="ARBA" id="ARBA00001946"/>
    </source>
</evidence>
<proteinExistence type="inferred from homology"/>
<keyword evidence="3" id="KW-0479">Metal-binding</keyword>
<evidence type="ECO:0000313" key="11">
    <source>
        <dbReference type="Proteomes" id="UP001497623"/>
    </source>
</evidence>
<feature type="domain" description="Exonuclease" evidence="9">
    <location>
        <begin position="288"/>
        <end position="465"/>
    </location>
</feature>
<dbReference type="GO" id="GO:0005737">
    <property type="term" value="C:cytoplasm"/>
    <property type="evidence" value="ECO:0007669"/>
    <property type="project" value="TreeGrafter"/>
</dbReference>
<dbReference type="Pfam" id="PF25244">
    <property type="entry name" value="PML_C"/>
    <property type="match status" value="1"/>
</dbReference>
<keyword evidence="11" id="KW-1185">Reference proteome</keyword>
<dbReference type="InterPro" id="IPR057617">
    <property type="entry name" value="PML_C"/>
</dbReference>
<dbReference type="Gene3D" id="3.30.420.10">
    <property type="entry name" value="Ribonuclease H-like superfamily/Ribonuclease H"/>
    <property type="match status" value="1"/>
</dbReference>
<dbReference type="GO" id="GO:0003676">
    <property type="term" value="F:nucleic acid binding"/>
    <property type="evidence" value="ECO:0007669"/>
    <property type="project" value="InterPro"/>
</dbReference>
<evidence type="ECO:0000256" key="8">
    <source>
        <dbReference type="SAM" id="MobiDB-lite"/>
    </source>
</evidence>
<feature type="region of interest" description="Disordered" evidence="8">
    <location>
        <begin position="153"/>
        <end position="177"/>
    </location>
</feature>
<evidence type="ECO:0000256" key="6">
    <source>
        <dbReference type="ARBA" id="ARBA00022842"/>
    </source>
</evidence>
<feature type="non-terminal residue" evidence="10">
    <location>
        <position position="569"/>
    </location>
</feature>
<dbReference type="GO" id="GO:0006308">
    <property type="term" value="P:DNA catabolic process"/>
    <property type="evidence" value="ECO:0007669"/>
    <property type="project" value="TreeGrafter"/>
</dbReference>